<name>A0A917EM26_9RHOB</name>
<keyword evidence="5" id="KW-0012">Acyltransferase</keyword>
<dbReference type="PANTHER" id="PTHR10434:SF64">
    <property type="entry name" value="1-ACYL-SN-GLYCEROL-3-PHOSPHATE ACYLTRANSFERASE-RELATED"/>
    <property type="match status" value="1"/>
</dbReference>
<dbReference type="GO" id="GO:0006654">
    <property type="term" value="P:phosphatidic acid biosynthetic process"/>
    <property type="evidence" value="ECO:0007669"/>
    <property type="project" value="TreeGrafter"/>
</dbReference>
<keyword evidence="8" id="KW-1185">Reference proteome</keyword>
<evidence type="ECO:0000256" key="3">
    <source>
        <dbReference type="ARBA" id="ARBA00022679"/>
    </source>
</evidence>
<evidence type="ECO:0000256" key="5">
    <source>
        <dbReference type="ARBA" id="ARBA00023315"/>
    </source>
</evidence>
<dbReference type="InterPro" id="IPR002123">
    <property type="entry name" value="Plipid/glycerol_acylTrfase"/>
</dbReference>
<dbReference type="PANTHER" id="PTHR10434">
    <property type="entry name" value="1-ACYL-SN-GLYCEROL-3-PHOSPHATE ACYLTRANSFERASE"/>
    <property type="match status" value="1"/>
</dbReference>
<reference evidence="7" key="1">
    <citation type="journal article" date="2014" name="Int. J. Syst. Evol. Microbiol.">
        <title>Complete genome sequence of Corynebacterium casei LMG S-19264T (=DSM 44701T), isolated from a smear-ripened cheese.</title>
        <authorList>
            <consortium name="US DOE Joint Genome Institute (JGI-PGF)"/>
            <person name="Walter F."/>
            <person name="Albersmeier A."/>
            <person name="Kalinowski J."/>
            <person name="Ruckert C."/>
        </authorList>
    </citation>
    <scope>NUCLEOTIDE SEQUENCE</scope>
    <source>
        <strain evidence="7">CGMCC 1.16012</strain>
    </source>
</reference>
<reference evidence="7" key="2">
    <citation type="submission" date="2020-09" db="EMBL/GenBank/DDBJ databases">
        <authorList>
            <person name="Sun Q."/>
            <person name="Zhou Y."/>
        </authorList>
    </citation>
    <scope>NUCLEOTIDE SEQUENCE</scope>
    <source>
        <strain evidence="7">CGMCC 1.16012</strain>
    </source>
</reference>
<keyword evidence="4" id="KW-0443">Lipid metabolism</keyword>
<comment type="caution">
    <text evidence="7">The sequence shown here is derived from an EMBL/GenBank/DDBJ whole genome shotgun (WGS) entry which is preliminary data.</text>
</comment>
<evidence type="ECO:0000313" key="7">
    <source>
        <dbReference type="EMBL" id="GGE60229.1"/>
    </source>
</evidence>
<evidence type="ECO:0000259" key="6">
    <source>
        <dbReference type="SMART" id="SM00563"/>
    </source>
</evidence>
<dbReference type="SMART" id="SM00563">
    <property type="entry name" value="PlsC"/>
    <property type="match status" value="1"/>
</dbReference>
<dbReference type="GO" id="GO:0003841">
    <property type="term" value="F:1-acylglycerol-3-phosphate O-acyltransferase activity"/>
    <property type="evidence" value="ECO:0007669"/>
    <property type="project" value="TreeGrafter"/>
</dbReference>
<dbReference type="Proteomes" id="UP000606730">
    <property type="component" value="Unassembled WGS sequence"/>
</dbReference>
<dbReference type="AlphaFoldDB" id="A0A917EM26"/>
<dbReference type="RefSeq" id="WP_095595522.1">
    <property type="nucleotide sequence ID" value="NZ_BMKN01000003.1"/>
</dbReference>
<keyword evidence="3" id="KW-0808">Transferase</keyword>
<keyword evidence="2" id="KW-0444">Lipid biosynthesis</keyword>
<dbReference type="CDD" id="cd07989">
    <property type="entry name" value="LPLAT_AGPAT-like"/>
    <property type="match status" value="1"/>
</dbReference>
<dbReference type="OrthoDB" id="3210041at2"/>
<protein>
    <recommendedName>
        <fullName evidence="6">Phospholipid/glycerol acyltransferase domain-containing protein</fullName>
    </recommendedName>
</protein>
<proteinExistence type="predicted"/>
<feature type="domain" description="Phospholipid/glycerol acyltransferase" evidence="6">
    <location>
        <begin position="69"/>
        <end position="184"/>
    </location>
</feature>
<accession>A0A917EM26</accession>
<evidence type="ECO:0000256" key="1">
    <source>
        <dbReference type="ARBA" id="ARBA00005189"/>
    </source>
</evidence>
<gene>
    <name evidence="7" type="ORF">GCM10011517_29770</name>
</gene>
<dbReference type="Pfam" id="PF01553">
    <property type="entry name" value="Acyltransferase"/>
    <property type="match status" value="1"/>
</dbReference>
<evidence type="ECO:0000256" key="2">
    <source>
        <dbReference type="ARBA" id="ARBA00022516"/>
    </source>
</evidence>
<dbReference type="SUPFAM" id="SSF69593">
    <property type="entry name" value="Glycerol-3-phosphate (1)-acyltransferase"/>
    <property type="match status" value="1"/>
</dbReference>
<comment type="pathway">
    <text evidence="1">Lipid metabolism.</text>
</comment>
<evidence type="ECO:0000256" key="4">
    <source>
        <dbReference type="ARBA" id="ARBA00023098"/>
    </source>
</evidence>
<sequence>MQKLVQTWRGSYASIRWLAGAPLMNLRMARATDQAHARKILIDYSSRFLETCRVGVDLSGPTPKAGQGCVVCYNESSFIDLMAFCKEMWDHIDRAAAADLYTWFPFARSAFRRLPIDFVARGNRDATNRTMEGMVDLVRSGERVAWGGEGRLSGQDGVRRFKVGAGLIAMRAEAPIVPVAFFGGHHVMPLASLRARPGQLSIRFGEPIQTAGIPETEARDLADHVQSVVAGLYEAARAERAENHAQVQT</sequence>
<organism evidence="7 8">
    <name type="scientific">Actibacterium pelagium</name>
    <dbReference type="NCBI Taxonomy" id="2029103"/>
    <lineage>
        <taxon>Bacteria</taxon>
        <taxon>Pseudomonadati</taxon>
        <taxon>Pseudomonadota</taxon>
        <taxon>Alphaproteobacteria</taxon>
        <taxon>Rhodobacterales</taxon>
        <taxon>Roseobacteraceae</taxon>
        <taxon>Actibacterium</taxon>
    </lineage>
</organism>
<dbReference type="EMBL" id="BMKN01000003">
    <property type="protein sequence ID" value="GGE60229.1"/>
    <property type="molecule type" value="Genomic_DNA"/>
</dbReference>
<evidence type="ECO:0000313" key="8">
    <source>
        <dbReference type="Proteomes" id="UP000606730"/>
    </source>
</evidence>